<evidence type="ECO:0000256" key="9">
    <source>
        <dbReference type="ARBA" id="ARBA00022833"/>
    </source>
</evidence>
<evidence type="ECO:0000256" key="3">
    <source>
        <dbReference type="ARBA" id="ARBA00022723"/>
    </source>
</evidence>
<keyword evidence="11" id="KW-0267">Excision nuclease</keyword>
<dbReference type="PANTHER" id="PTHR43152:SF3">
    <property type="entry name" value="UVRABC SYSTEM PROTEIN A"/>
    <property type="match status" value="1"/>
</dbReference>
<evidence type="ECO:0000256" key="1">
    <source>
        <dbReference type="ARBA" id="ARBA00004496"/>
    </source>
</evidence>
<dbReference type="CDD" id="cd03271">
    <property type="entry name" value="ABC_UvrA_II"/>
    <property type="match status" value="1"/>
</dbReference>
<evidence type="ECO:0000256" key="11">
    <source>
        <dbReference type="ARBA" id="ARBA00022881"/>
    </source>
</evidence>
<evidence type="ECO:0000256" key="12">
    <source>
        <dbReference type="ARBA" id="ARBA00023125"/>
    </source>
</evidence>
<dbReference type="InterPro" id="IPR017871">
    <property type="entry name" value="ABC_transporter-like_CS"/>
</dbReference>
<dbReference type="NCBIfam" id="TIGR00630">
    <property type="entry name" value="uvra"/>
    <property type="match status" value="1"/>
</dbReference>
<evidence type="ECO:0000256" key="16">
    <source>
        <dbReference type="ARBA" id="ARBA00042156"/>
    </source>
</evidence>
<name>A0A1G1L264_9BACT</name>
<comment type="caution">
    <text evidence="18">The sequence shown here is derived from an EMBL/GenBank/DDBJ whole genome shotgun (WGS) entry which is preliminary data.</text>
</comment>
<keyword evidence="2" id="KW-0963">Cytoplasm</keyword>
<keyword evidence="3" id="KW-0479">Metal-binding</keyword>
<evidence type="ECO:0000256" key="6">
    <source>
        <dbReference type="ARBA" id="ARBA00022763"/>
    </source>
</evidence>
<dbReference type="PROSITE" id="PS00211">
    <property type="entry name" value="ABC_TRANSPORTER_1"/>
    <property type="match status" value="2"/>
</dbReference>
<dbReference type="GO" id="GO:0005737">
    <property type="term" value="C:cytoplasm"/>
    <property type="evidence" value="ECO:0007669"/>
    <property type="project" value="UniProtKB-SubCell"/>
</dbReference>
<evidence type="ECO:0000256" key="5">
    <source>
        <dbReference type="ARBA" id="ARBA00022741"/>
    </source>
</evidence>
<dbReference type="SUPFAM" id="SSF52540">
    <property type="entry name" value="P-loop containing nucleoside triphosphate hydrolases"/>
    <property type="match status" value="2"/>
</dbReference>
<evidence type="ECO:0000259" key="17">
    <source>
        <dbReference type="PROSITE" id="PS50893"/>
    </source>
</evidence>
<dbReference type="GO" id="GO:0005524">
    <property type="term" value="F:ATP binding"/>
    <property type="evidence" value="ECO:0007669"/>
    <property type="project" value="UniProtKB-KW"/>
</dbReference>
<dbReference type="InterPro" id="IPR027417">
    <property type="entry name" value="P-loop_NTPase"/>
</dbReference>
<evidence type="ECO:0000256" key="14">
    <source>
        <dbReference type="ARBA" id="ARBA00038000"/>
    </source>
</evidence>
<protein>
    <recommendedName>
        <fullName evidence="15">UvrABC system protein A</fullName>
    </recommendedName>
    <alternativeName>
        <fullName evidence="16">Excinuclease ABC subunit A</fullName>
    </alternativeName>
</protein>
<evidence type="ECO:0000256" key="15">
    <source>
        <dbReference type="ARBA" id="ARBA00039316"/>
    </source>
</evidence>
<gene>
    <name evidence="18" type="ORF">A3G33_10280</name>
</gene>
<evidence type="ECO:0000256" key="4">
    <source>
        <dbReference type="ARBA" id="ARBA00022737"/>
    </source>
</evidence>
<comment type="subcellular location">
    <subcellularLocation>
        <location evidence="1">Cytoplasm</location>
    </subcellularLocation>
</comment>
<dbReference type="Gene3D" id="3.40.50.300">
    <property type="entry name" value="P-loop containing nucleotide triphosphate hydrolases"/>
    <property type="match status" value="3"/>
</dbReference>
<dbReference type="InterPro" id="IPR041102">
    <property type="entry name" value="UvrA_inter"/>
</dbReference>
<dbReference type="Gene3D" id="1.20.1580.10">
    <property type="entry name" value="ABC transporter ATPase like domain"/>
    <property type="match status" value="4"/>
</dbReference>
<dbReference type="GO" id="GO:0004518">
    <property type="term" value="F:nuclease activity"/>
    <property type="evidence" value="ECO:0007669"/>
    <property type="project" value="UniProtKB-KW"/>
</dbReference>
<dbReference type="Gene3D" id="1.10.8.280">
    <property type="entry name" value="ABC transporter ATPase domain-like"/>
    <property type="match status" value="2"/>
</dbReference>
<dbReference type="InterPro" id="IPR004602">
    <property type="entry name" value="UvrA"/>
</dbReference>
<dbReference type="Pfam" id="PF17760">
    <property type="entry name" value="UvrA_inter"/>
    <property type="match status" value="1"/>
</dbReference>
<evidence type="ECO:0000256" key="10">
    <source>
        <dbReference type="ARBA" id="ARBA00022840"/>
    </source>
</evidence>
<keyword evidence="9" id="KW-0862">Zinc</keyword>
<keyword evidence="7" id="KW-0228">DNA excision</keyword>
<evidence type="ECO:0000256" key="7">
    <source>
        <dbReference type="ARBA" id="ARBA00022769"/>
    </source>
</evidence>
<dbReference type="PANTHER" id="PTHR43152">
    <property type="entry name" value="UVRABC SYSTEM PROTEIN A"/>
    <property type="match status" value="1"/>
</dbReference>
<dbReference type="Gene3D" id="3.30.190.20">
    <property type="match status" value="1"/>
</dbReference>
<dbReference type="GO" id="GO:0016887">
    <property type="term" value="F:ATP hydrolysis activity"/>
    <property type="evidence" value="ECO:0007669"/>
    <property type="project" value="InterPro"/>
</dbReference>
<dbReference type="Pfam" id="PF17755">
    <property type="entry name" value="UvrA_DNA-bind"/>
    <property type="match status" value="1"/>
</dbReference>
<keyword evidence="8" id="KW-0863">Zinc-finger</keyword>
<organism evidence="18 19">
    <name type="scientific">Candidatus Danuiimicrobium aquiferis</name>
    <dbReference type="NCBI Taxonomy" id="1801832"/>
    <lineage>
        <taxon>Bacteria</taxon>
        <taxon>Pseudomonadati</taxon>
        <taxon>Candidatus Omnitrophota</taxon>
        <taxon>Candidatus Danuiimicrobium</taxon>
    </lineage>
</organism>
<dbReference type="GO" id="GO:0008270">
    <property type="term" value="F:zinc ion binding"/>
    <property type="evidence" value="ECO:0007669"/>
    <property type="project" value="UniProtKB-KW"/>
</dbReference>
<reference evidence="18 19" key="1">
    <citation type="journal article" date="2016" name="Nat. Commun.">
        <title>Thousands of microbial genomes shed light on interconnected biogeochemical processes in an aquifer system.</title>
        <authorList>
            <person name="Anantharaman K."/>
            <person name="Brown C.T."/>
            <person name="Hug L.A."/>
            <person name="Sharon I."/>
            <person name="Castelle C.J."/>
            <person name="Probst A.J."/>
            <person name="Thomas B.C."/>
            <person name="Singh A."/>
            <person name="Wilkins M.J."/>
            <person name="Karaoz U."/>
            <person name="Brodie E.L."/>
            <person name="Williams K.H."/>
            <person name="Hubbard S.S."/>
            <person name="Banfield J.F."/>
        </authorList>
    </citation>
    <scope>NUCLEOTIDE SEQUENCE [LARGE SCALE GENOMIC DNA]</scope>
</reference>
<keyword evidence="13" id="KW-0234">DNA repair</keyword>
<dbReference type="GO" id="GO:0006289">
    <property type="term" value="P:nucleotide-excision repair"/>
    <property type="evidence" value="ECO:0007669"/>
    <property type="project" value="InterPro"/>
</dbReference>
<keyword evidence="4" id="KW-0677">Repeat</keyword>
<dbReference type="InterPro" id="IPR041552">
    <property type="entry name" value="UvrA_DNA-bd"/>
</dbReference>
<dbReference type="GO" id="GO:0003677">
    <property type="term" value="F:DNA binding"/>
    <property type="evidence" value="ECO:0007669"/>
    <property type="project" value="UniProtKB-KW"/>
</dbReference>
<evidence type="ECO:0000256" key="2">
    <source>
        <dbReference type="ARBA" id="ARBA00022490"/>
    </source>
</evidence>
<keyword evidence="10" id="KW-0067">ATP-binding</keyword>
<keyword evidence="5" id="KW-0547">Nucleotide-binding</keyword>
<proteinExistence type="inferred from homology"/>
<feature type="domain" description="ABC transporter" evidence="17">
    <location>
        <begin position="591"/>
        <end position="917"/>
    </location>
</feature>
<dbReference type="AlphaFoldDB" id="A0A1G1L264"/>
<accession>A0A1G1L264</accession>
<sequence length="926" mass="104358">METSIIIRGAREHNLKNINVEIPRNKLVVITGLSGSGKSSLAFDTLYAEGQRRYLESLSSYARQFLDRLKKPDVDYISGLSPSIAIEQKSIPHNPRSTVATVTEIYDYLRLLFSKLGDIFCPKCGRETQKQSTKDILRQVLELPERSQIGIFSPLVSGRKGEYKKELLEIQKKGFSHVRIDKKLYNLSKPVKLLKSKRHDIEVLVDTVELKKINESRIVRSLETALGLANGTCLVQVVPQNARARKWELFFSREKACPECRINFKDFAPNMFSFNSPYGACDRCKGIGKLSQVMADRVIQNPEKALLRGAINEEIYFSFNQYVIEDLVYELKEHFQFDLASPYRDLPEQVKEALFWGTDEITGLIEELDHLFYSTSSETIKRKVRKFIREDVCPVCAGARLKQESLGVKIEKRNIVQVCQLSVERARIFFDAIKFSGNSQKIAEPILKEIRERLRFLDDVGLGYLTLDRSVVSLAGGELQRIRLAAQIGIGLSGVLYVLDEPSIGLHPKDHHRLLETLEHIRDMRNTVIVVEHDEDTMRRADIILDLGPGAGHEGGELIAKGTVQEISAVEQSLTGKYLSGKLAIELPHQRRDYRVTKSIILRGAREHNLKNINVRFPMGCFICVTGVSGSGKSTLVQDILFKAIHNHIWKTDYPVGKHRSISGVSEIDKVIAIDQSPIGRTPRSNPATYTDLFTPIRKIYAQIPEARLRNFSQSRFSFNLKGGRCETCRGEGYQKLEMNFLPDHYVLCDVCRGKRYNAQTLEVTYRNKNIAEVLDLSVLEALDFFSAIPPVRERLEILNEIGLSYIKLGQPSTTLSGGEAQRIKLASELGKHGTGRTLYILDEPTTGLHFGDIANLLKALFRLRDEGSTVLVIEHNMEVIKMADYIIDLGPEGGEKGGDLIACGSPEEISAISKSSTGKFLRKYL</sequence>
<dbReference type="GO" id="GO:0009380">
    <property type="term" value="C:excinuclease repair complex"/>
    <property type="evidence" value="ECO:0007669"/>
    <property type="project" value="InterPro"/>
</dbReference>
<dbReference type="NCBIfam" id="NF001503">
    <property type="entry name" value="PRK00349.1"/>
    <property type="match status" value="1"/>
</dbReference>
<evidence type="ECO:0000256" key="8">
    <source>
        <dbReference type="ARBA" id="ARBA00022771"/>
    </source>
</evidence>
<evidence type="ECO:0000313" key="19">
    <source>
        <dbReference type="Proteomes" id="UP000178187"/>
    </source>
</evidence>
<dbReference type="PROSITE" id="PS50893">
    <property type="entry name" value="ABC_TRANSPORTER_2"/>
    <property type="match status" value="1"/>
</dbReference>
<evidence type="ECO:0000256" key="13">
    <source>
        <dbReference type="ARBA" id="ARBA00023204"/>
    </source>
</evidence>
<comment type="similarity">
    <text evidence="14">Belongs to the ABC transporter superfamily. UvrA family.</text>
</comment>
<dbReference type="Proteomes" id="UP000178187">
    <property type="component" value="Unassembled WGS sequence"/>
</dbReference>
<keyword evidence="12" id="KW-0238">DNA-binding</keyword>
<dbReference type="InterPro" id="IPR003439">
    <property type="entry name" value="ABC_transporter-like_ATP-bd"/>
</dbReference>
<evidence type="ECO:0000313" key="18">
    <source>
        <dbReference type="EMBL" id="OGW99214.1"/>
    </source>
</evidence>
<dbReference type="EMBL" id="MHFR01000013">
    <property type="protein sequence ID" value="OGW99214.1"/>
    <property type="molecule type" value="Genomic_DNA"/>
</dbReference>
<keyword evidence="6" id="KW-0227">DNA damage</keyword>